<evidence type="ECO:0000256" key="1">
    <source>
        <dbReference type="SAM" id="SignalP"/>
    </source>
</evidence>
<dbReference type="KEGG" id="chn:A605_04835"/>
<dbReference type="EMBL" id="CP003697">
    <property type="protein sequence ID" value="AGF71975.1"/>
    <property type="molecule type" value="Genomic_DNA"/>
</dbReference>
<reference evidence="2 3" key="1">
    <citation type="journal article" date="2012" name="Stand. Genomic Sci.">
        <title>Genome sequence of the halotolerant bacterium Corynebacterium halotolerans type strain YIM 70093(T) (= DSM 44683(T)).</title>
        <authorList>
            <person name="Ruckert C."/>
            <person name="Albersmeier A."/>
            <person name="Al-Dilaimi A."/>
            <person name="Niehaus K."/>
            <person name="Szczepanowski R."/>
            <person name="Kalinowski J."/>
        </authorList>
    </citation>
    <scope>NUCLEOTIDE SEQUENCE [LARGE SCALE GENOMIC DNA]</scope>
    <source>
        <strain evidence="2">YIM 70093</strain>
    </source>
</reference>
<evidence type="ECO:0000313" key="2">
    <source>
        <dbReference type="EMBL" id="AGF71975.1"/>
    </source>
</evidence>
<feature type="signal peptide" evidence="1">
    <location>
        <begin position="1"/>
        <end position="26"/>
    </location>
</feature>
<evidence type="ECO:0000313" key="3">
    <source>
        <dbReference type="Proteomes" id="UP000011723"/>
    </source>
</evidence>
<accession>M1NWX6</accession>
<dbReference type="PATRIC" id="fig|1121362.3.peg.970"/>
<feature type="chain" id="PRO_5004015957" evidence="1">
    <location>
        <begin position="27"/>
        <end position="133"/>
    </location>
</feature>
<dbReference type="RefSeq" id="WP_015400394.1">
    <property type="nucleotide sequence ID" value="NC_020302.1"/>
</dbReference>
<keyword evidence="1" id="KW-0732">Signal</keyword>
<organism evidence="2 3">
    <name type="scientific">Corynebacterium halotolerans YIM 70093 = DSM 44683</name>
    <dbReference type="NCBI Taxonomy" id="1121362"/>
    <lineage>
        <taxon>Bacteria</taxon>
        <taxon>Bacillati</taxon>
        <taxon>Actinomycetota</taxon>
        <taxon>Actinomycetes</taxon>
        <taxon>Mycobacteriales</taxon>
        <taxon>Corynebacteriaceae</taxon>
        <taxon>Corynebacterium</taxon>
    </lineage>
</organism>
<name>M1NWX6_9CORY</name>
<dbReference type="Pfam" id="PF11565">
    <property type="entry name" value="PorB"/>
    <property type="match status" value="1"/>
</dbReference>
<protein>
    <submittedName>
        <fullName evidence="2">Uncharacterized protein</fullName>
    </submittedName>
</protein>
<dbReference type="InterPro" id="IPR041910">
    <property type="entry name" value="Alpha_h_PorB/PorC"/>
</dbReference>
<dbReference type="AlphaFoldDB" id="M1NWX6"/>
<dbReference type="Gene3D" id="1.10.10.1280">
    <property type="entry name" value="Alpha-helical porin B/porin C"/>
    <property type="match status" value="1"/>
</dbReference>
<dbReference type="eggNOG" id="ENOG5031T3Q">
    <property type="taxonomic scope" value="Bacteria"/>
</dbReference>
<sequence>MKLRNLLATAGATVIAATALAPAASAQNLGEEFIADLNCDHLETALTTLDFVDEDTTRNELAAEIREFGDIEIDLGPLPSVVVQAYYAGQIADRALECGIVDEDPASPFAASSEFLENLGLPGVPELQALSSF</sequence>
<keyword evidence="3" id="KW-1185">Reference proteome</keyword>
<dbReference type="Proteomes" id="UP000011723">
    <property type="component" value="Chromosome"/>
</dbReference>
<proteinExistence type="predicted"/>
<dbReference type="OrthoDB" id="4412688at2"/>
<dbReference type="HOGENOM" id="CLU_149204_0_0_11"/>
<gene>
    <name evidence="2" type="ORF">A605_04835</name>
</gene>
<dbReference type="InterPro" id="IPR021114">
    <property type="entry name" value="Porin_PorB/PorC"/>
</dbReference>